<evidence type="ECO:0000259" key="1">
    <source>
        <dbReference type="Pfam" id="PF01137"/>
    </source>
</evidence>
<evidence type="ECO:0000313" key="2">
    <source>
        <dbReference type="EMBL" id="AFP65325.1"/>
    </source>
</evidence>
<dbReference type="AlphaFoldDB" id="J7GA11"/>
<dbReference type="GO" id="GO:0000479">
    <property type="term" value="P:endonucleolytic cleavage of tricistronic rRNA transcript (SSU-rRNA, 5.8S rRNA, LSU-rRNA)"/>
    <property type="evidence" value="ECO:0007669"/>
    <property type="project" value="TreeGrafter"/>
</dbReference>
<name>J7GA11_9CRYP</name>
<protein>
    <submittedName>
        <fullName evidence="2">RNA 3'phosphate cyclase</fullName>
    </submittedName>
</protein>
<dbReference type="Pfam" id="PF01137">
    <property type="entry name" value="RTC"/>
    <property type="match status" value="1"/>
</dbReference>
<gene>
    <name evidence="2" type="primary">rcl1</name>
    <name evidence="2" type="ORF">CMESO_134</name>
</gene>
<geneLocation type="nucleomorph" evidence="2"/>
<evidence type="ECO:0000313" key="3">
    <source>
        <dbReference type="Proteomes" id="UP000243348"/>
    </source>
</evidence>
<reference evidence="2 3" key="1">
    <citation type="journal article" date="2012" name="Genome Biol. Evol.">
        <title>Nucleomorph genome sequence of the cryptophyte alga Chroomonas mesostigmatica CCMP1168 reveals lineage-specific gene loss and genome complexity.</title>
        <authorList>
            <person name="Moore C.E."/>
            <person name="Curtis B."/>
            <person name="Mills T."/>
            <person name="Tanifuji G."/>
            <person name="Archibald J.M."/>
        </authorList>
    </citation>
    <scope>NUCLEOTIDE SEQUENCE [LARGE SCALE GENOMIC DNA]</scope>
    <source>
        <strain evidence="2 3">CCMP1168</strain>
    </source>
</reference>
<dbReference type="InterPro" id="IPR023797">
    <property type="entry name" value="RNA3'_phos_cyclase_dom"/>
</dbReference>
<dbReference type="PANTHER" id="PTHR11096:SF1">
    <property type="entry name" value="RNA 3'-TERMINAL PHOSPHATE CYCLASE-LIKE PROTEIN"/>
    <property type="match status" value="1"/>
</dbReference>
<dbReference type="Gene3D" id="3.30.360.20">
    <property type="entry name" value="RNA 3'-terminal phosphate cyclase, insert domain"/>
    <property type="match status" value="1"/>
</dbReference>
<dbReference type="InterPro" id="IPR013792">
    <property type="entry name" value="RNA3'P_cycl/enolpyr_Trfase_a/b"/>
</dbReference>
<dbReference type="InterPro" id="IPR037136">
    <property type="entry name" value="RNA3'_phos_cyclase_dom_sf"/>
</dbReference>
<dbReference type="GO" id="GO:0005730">
    <property type="term" value="C:nucleolus"/>
    <property type="evidence" value="ECO:0007669"/>
    <property type="project" value="TreeGrafter"/>
</dbReference>
<dbReference type="GO" id="GO:0004521">
    <property type="term" value="F:RNA endonuclease activity"/>
    <property type="evidence" value="ECO:0007669"/>
    <property type="project" value="TreeGrafter"/>
</dbReference>
<feature type="domain" description="RNA 3'-terminal phosphate cyclase" evidence="1">
    <location>
        <begin position="7"/>
        <end position="331"/>
    </location>
</feature>
<dbReference type="Proteomes" id="UP000243348">
    <property type="component" value="Nucleomorph 1"/>
</dbReference>
<sequence length="347" mass="40545">MVDSFKLEGHVNFRERIAISIFSQKKILITQIRKNFFLSGLRKYEIDLLSLTDKLTHESYIQINEAGTIICFNPGNLLDSNVLQKISSLRPLSYYLEFIFYLILLNERRTEIKLLGLRALNLDISVENLIYVIIPLFRKLGIKEIRIKIFTNFFSSKINTELILFSSRFSPKKDFHITQAGILTKLRLIFTFSSNFITFINQLENLFDDYFNLSRMDYKFYKVKIPNKNIQFKTFSLIGESSTGCILGGDFTLVSFGQRNSFIKNKIFKIYQTILDEFDSGSCISGQNQFFLLFKMLIAGKSNQRSICLGKLTIKAIQFFRDIKRIFGIFFCIRPFYNKKTILIKLI</sequence>
<accession>J7GA11</accession>
<dbReference type="SUPFAM" id="SSF55205">
    <property type="entry name" value="EPT/RTPC-like"/>
    <property type="match status" value="1"/>
</dbReference>
<dbReference type="Gene3D" id="3.65.10.20">
    <property type="entry name" value="RNA 3'-terminal phosphate cyclase domain"/>
    <property type="match status" value="1"/>
</dbReference>
<proteinExistence type="predicted"/>
<dbReference type="PANTHER" id="PTHR11096">
    <property type="entry name" value="RNA 3' TERMINAL PHOSPHATE CYCLASE"/>
    <property type="match status" value="1"/>
</dbReference>
<dbReference type="InterPro" id="IPR036553">
    <property type="entry name" value="RPTC_insert"/>
</dbReference>
<organism evidence="2 3">
    <name type="scientific">Chroomonas mesostigmatica CCMP1168</name>
    <dbReference type="NCBI Taxonomy" id="1195612"/>
    <lineage>
        <taxon>Eukaryota</taxon>
        <taxon>Cryptophyceae</taxon>
        <taxon>Pyrenomonadales</taxon>
        <taxon>Chroomonadaceae</taxon>
        <taxon>Chroomonas</taxon>
    </lineage>
</organism>
<keyword evidence="2" id="KW-0542">Nucleomorph</keyword>
<dbReference type="InterPro" id="IPR000228">
    <property type="entry name" value="RNA3'_term_phos_cyc"/>
</dbReference>
<dbReference type="EMBL" id="CP003680">
    <property type="protein sequence ID" value="AFP65325.1"/>
    <property type="molecule type" value="Genomic_DNA"/>
</dbReference>